<dbReference type="PIRSF" id="PIRSF005719">
    <property type="entry name" value="SMC"/>
    <property type="match status" value="1"/>
</dbReference>
<feature type="coiled-coil region" evidence="11">
    <location>
        <begin position="183"/>
        <end position="241"/>
    </location>
</feature>
<keyword evidence="6" id="KW-0498">Mitosis</keyword>
<dbReference type="InterPro" id="IPR028468">
    <property type="entry name" value="Smc1_ABC"/>
</dbReference>
<dbReference type="InterPro" id="IPR003395">
    <property type="entry name" value="RecF/RecN/SMC_N"/>
</dbReference>
<dbReference type="InterPro" id="IPR024704">
    <property type="entry name" value="SMC"/>
</dbReference>
<keyword evidence="7 11" id="KW-0175">Coiled coil</keyword>
<sequence>MPLARIEVCDFKSYRGHQTIGPFKNFTSVIGPNGAGKSNLMDAISFVLGVKSAQLRSSQLKDLIYRGRKAATDPEDSDSQAGDAMDEDNRQGEGTANKAWVLAVFIDSEGTEWRFQRSVAISGSSEYRLNGKVTTYSAYNETLISQNILVKAKNFLVFQGDVEAVASQSSKELTKLIEQISGSLELAAEYEKAKEEQDKATDNATLAYNKRRGIAGEIKQYKEQKSEAERFEALCQEKDDRILHRMLFKLYHIEESIERNARDIKAKGRALAQLRESHQEEEKALEKARADQAKVRTVVQQKEKQLKKKEKARADKDPDVTTNEAQIKHSERKKGNVTKSLTECQKTADAVSSKIKSLKKDHAAVQKTADEARDAQRERSQHNLSISPESAEEYHRLKTEASVLAVGERQALDSLTRDEKSMKRLLAQIQDKHSTFTDKQTRLREELAKRQGEERELEEATKTHQSELTRARKEWESQASERTRIQQLEAEANEKLQEIQSQLLQAGVDKNESEREAKLKETILSLQRLFPGVRGRVVDLCRPIQRKYETAVSVILGRNVEAVIVDEEKTAIDCIDYMRNQRAGQATFIPLNTIQVKPINDRLRTLAKGARLAVDVIQYEPVVERAIHHACGNALVCDTMDIARHVSYDKGQEVKAVTLEGTIIHKSGLITGGRSTRNASKQWDEKDVQSLTRKRDGLLSQLRELNKQKPRAKADDGHVAEITRLESILGVRRDELAALRLKVSGLKEELKHVDSEVKKIDPELRKAQKSYDEVASKIASLRSVVDEAEDDIFADFCRRIGATDVREYENRQLKVAQEEQEAKMRFETQLKRLQHQIEFEEEQLHKSQDRVVALQKILDAEITALETLEEQKEALEQEVADMDEQLDTLRSNCEKEKERLEEETKKLDQVKKVAQKAMKTIDNAIKEVANMNDEIEKLAVERSAIYRKCRVEEIKIPLLQGNLKRVPMEENFADEMAMDVDEDENATLQARRVEDHGIEVDFAAIPDDEREDGSAEKLAEIEAEVAKLTTEIENMAPNMKAMDRLHDVETKLAETDRETEQSRKQSKTARERFADIKRKRCDLFNKAYNHISDRIDPVYKDLTKGRAAPMGGVAYLSLEDNEEPYAAGIKYHAMPPMKRFRDMEQLSGGEKTVAALALLFAIHSYQPAPFFVLDEVDAALDNTNVAKIAHYIKTQASPAFQFVVISLKSSLYERGDSLVGIYRDQDINGSRTLTLDLTQYDE</sequence>
<dbReference type="GO" id="GO:0003677">
    <property type="term" value="F:DNA binding"/>
    <property type="evidence" value="ECO:0007669"/>
    <property type="project" value="TreeGrafter"/>
</dbReference>
<proteinExistence type="inferred from homology"/>
<reference evidence="14 15" key="1">
    <citation type="journal article" date="2019" name="Nat. Ecol. Evol.">
        <title>Megaphylogeny resolves global patterns of mushroom evolution.</title>
        <authorList>
            <person name="Varga T."/>
            <person name="Krizsan K."/>
            <person name="Foldi C."/>
            <person name="Dima B."/>
            <person name="Sanchez-Garcia M."/>
            <person name="Sanchez-Ramirez S."/>
            <person name="Szollosi G.J."/>
            <person name="Szarkandi J.G."/>
            <person name="Papp V."/>
            <person name="Albert L."/>
            <person name="Andreopoulos W."/>
            <person name="Angelini C."/>
            <person name="Antonin V."/>
            <person name="Barry K.W."/>
            <person name="Bougher N.L."/>
            <person name="Buchanan P."/>
            <person name="Buyck B."/>
            <person name="Bense V."/>
            <person name="Catcheside P."/>
            <person name="Chovatia M."/>
            <person name="Cooper J."/>
            <person name="Damon W."/>
            <person name="Desjardin D."/>
            <person name="Finy P."/>
            <person name="Geml J."/>
            <person name="Haridas S."/>
            <person name="Hughes K."/>
            <person name="Justo A."/>
            <person name="Karasinski D."/>
            <person name="Kautmanova I."/>
            <person name="Kiss B."/>
            <person name="Kocsube S."/>
            <person name="Kotiranta H."/>
            <person name="LaButti K.M."/>
            <person name="Lechner B.E."/>
            <person name="Liimatainen K."/>
            <person name="Lipzen A."/>
            <person name="Lukacs Z."/>
            <person name="Mihaltcheva S."/>
            <person name="Morgado L.N."/>
            <person name="Niskanen T."/>
            <person name="Noordeloos M.E."/>
            <person name="Ohm R.A."/>
            <person name="Ortiz-Santana B."/>
            <person name="Ovrebo C."/>
            <person name="Racz N."/>
            <person name="Riley R."/>
            <person name="Savchenko A."/>
            <person name="Shiryaev A."/>
            <person name="Soop K."/>
            <person name="Spirin V."/>
            <person name="Szebenyi C."/>
            <person name="Tomsovsky M."/>
            <person name="Tulloss R.E."/>
            <person name="Uehling J."/>
            <person name="Grigoriev I.V."/>
            <person name="Vagvolgyi C."/>
            <person name="Papp T."/>
            <person name="Martin F.M."/>
            <person name="Miettinen O."/>
            <person name="Hibbett D.S."/>
            <person name="Nagy L.G."/>
        </authorList>
    </citation>
    <scope>NUCLEOTIDE SEQUENCE [LARGE SCALE GENOMIC DNA]</scope>
    <source>
        <strain evidence="14 15">CBS 309.79</strain>
    </source>
</reference>
<evidence type="ECO:0000256" key="4">
    <source>
        <dbReference type="ARBA" id="ARBA00022454"/>
    </source>
</evidence>
<dbReference type="SMART" id="SM00968">
    <property type="entry name" value="SMC_hinge"/>
    <property type="match status" value="1"/>
</dbReference>
<dbReference type="PANTHER" id="PTHR18937">
    <property type="entry name" value="STRUCTURAL MAINTENANCE OF CHROMOSOMES SMC FAMILY MEMBER"/>
    <property type="match status" value="1"/>
</dbReference>
<dbReference type="GO" id="GO:0007062">
    <property type="term" value="P:sister chromatid cohesion"/>
    <property type="evidence" value="ECO:0007669"/>
    <property type="project" value="InterPro"/>
</dbReference>
<dbReference type="SUPFAM" id="SSF75553">
    <property type="entry name" value="Smc hinge domain"/>
    <property type="match status" value="1"/>
</dbReference>
<evidence type="ECO:0000259" key="13">
    <source>
        <dbReference type="SMART" id="SM00968"/>
    </source>
</evidence>
<evidence type="ECO:0000256" key="7">
    <source>
        <dbReference type="ARBA" id="ARBA00023054"/>
    </source>
</evidence>
<dbReference type="AlphaFoldDB" id="A0A5C3QVH0"/>
<dbReference type="Gene3D" id="3.40.50.300">
    <property type="entry name" value="P-loop containing nucleotide triphosphate hydrolases"/>
    <property type="match status" value="2"/>
</dbReference>
<evidence type="ECO:0000313" key="14">
    <source>
        <dbReference type="EMBL" id="TFL04790.1"/>
    </source>
</evidence>
<dbReference type="InterPro" id="IPR010935">
    <property type="entry name" value="SMC_hinge"/>
</dbReference>
<evidence type="ECO:0000256" key="1">
    <source>
        <dbReference type="ARBA" id="ARBA00004123"/>
    </source>
</evidence>
<feature type="domain" description="SMC hinge" evidence="13">
    <location>
        <begin position="531"/>
        <end position="647"/>
    </location>
</feature>
<dbReference type="OrthoDB" id="5575062at2759"/>
<dbReference type="GO" id="GO:0005634">
    <property type="term" value="C:nucleus"/>
    <property type="evidence" value="ECO:0007669"/>
    <property type="project" value="UniProtKB-SubCell"/>
</dbReference>
<gene>
    <name evidence="14" type="ORF">BDV98DRAFT_648604</name>
</gene>
<evidence type="ECO:0000256" key="10">
    <source>
        <dbReference type="PIRNR" id="PIRNR005719"/>
    </source>
</evidence>
<dbReference type="GO" id="GO:0016887">
    <property type="term" value="F:ATP hydrolysis activity"/>
    <property type="evidence" value="ECO:0007669"/>
    <property type="project" value="InterPro"/>
</dbReference>
<feature type="compositionally biased region" description="Basic and acidic residues" evidence="12">
    <location>
        <begin position="358"/>
        <end position="381"/>
    </location>
</feature>
<keyword evidence="8 10" id="KW-0539">Nucleus</keyword>
<protein>
    <recommendedName>
        <fullName evidence="10">Structural maintenance of chromosomes protein</fullName>
    </recommendedName>
</protein>
<feature type="region of interest" description="Disordered" evidence="12">
    <location>
        <begin position="69"/>
        <end position="92"/>
    </location>
</feature>
<keyword evidence="4" id="KW-0158">Chromosome</keyword>
<feature type="region of interest" description="Disordered" evidence="12">
    <location>
        <begin position="353"/>
        <end position="392"/>
    </location>
</feature>
<comment type="subcellular location">
    <subcellularLocation>
        <location evidence="2">Chromosome</location>
    </subcellularLocation>
    <subcellularLocation>
        <location evidence="1 10">Nucleus</location>
    </subcellularLocation>
</comment>
<dbReference type="Gene3D" id="3.30.70.1620">
    <property type="match status" value="1"/>
</dbReference>
<feature type="coiled-coil region" evidence="11">
    <location>
        <begin position="1038"/>
        <end position="1065"/>
    </location>
</feature>
<evidence type="ECO:0000313" key="15">
    <source>
        <dbReference type="Proteomes" id="UP000305067"/>
    </source>
</evidence>
<dbReference type="GO" id="GO:0008278">
    <property type="term" value="C:cohesin complex"/>
    <property type="evidence" value="ECO:0007669"/>
    <property type="project" value="InterPro"/>
</dbReference>
<evidence type="ECO:0000256" key="2">
    <source>
        <dbReference type="ARBA" id="ARBA00004286"/>
    </source>
</evidence>
<accession>A0A5C3QVH0</accession>
<organism evidence="14 15">
    <name type="scientific">Pterulicium gracile</name>
    <dbReference type="NCBI Taxonomy" id="1884261"/>
    <lineage>
        <taxon>Eukaryota</taxon>
        <taxon>Fungi</taxon>
        <taxon>Dikarya</taxon>
        <taxon>Basidiomycota</taxon>
        <taxon>Agaricomycotina</taxon>
        <taxon>Agaricomycetes</taxon>
        <taxon>Agaricomycetidae</taxon>
        <taxon>Agaricales</taxon>
        <taxon>Pleurotineae</taxon>
        <taxon>Pterulaceae</taxon>
        <taxon>Pterulicium</taxon>
    </lineage>
</organism>
<feature type="compositionally biased region" description="Basic and acidic residues" evidence="12">
    <location>
        <begin position="282"/>
        <end position="294"/>
    </location>
</feature>
<dbReference type="Pfam" id="PF02463">
    <property type="entry name" value="SMC_N"/>
    <property type="match status" value="1"/>
</dbReference>
<dbReference type="Pfam" id="PF06470">
    <property type="entry name" value="SMC_hinge"/>
    <property type="match status" value="1"/>
</dbReference>
<dbReference type="SUPFAM" id="SSF52540">
    <property type="entry name" value="P-loop containing nucleoside triphosphate hydrolases"/>
    <property type="match status" value="1"/>
</dbReference>
<keyword evidence="9" id="KW-0131">Cell cycle</keyword>
<dbReference type="CDD" id="cd03275">
    <property type="entry name" value="ABC_SMC1_euk"/>
    <property type="match status" value="2"/>
</dbReference>
<dbReference type="PANTHER" id="PTHR18937:SF12">
    <property type="entry name" value="STRUCTURAL MAINTENANCE OF CHROMOSOMES PROTEIN"/>
    <property type="match status" value="1"/>
</dbReference>
<feature type="coiled-coil region" evidence="11">
    <location>
        <begin position="816"/>
        <end position="941"/>
    </location>
</feature>
<dbReference type="Proteomes" id="UP000305067">
    <property type="component" value="Unassembled WGS sequence"/>
</dbReference>
<evidence type="ECO:0000256" key="3">
    <source>
        <dbReference type="ARBA" id="ARBA00005597"/>
    </source>
</evidence>
<keyword evidence="5" id="KW-0132">Cell division</keyword>
<name>A0A5C3QVH0_9AGAR</name>
<evidence type="ECO:0000256" key="5">
    <source>
        <dbReference type="ARBA" id="ARBA00022618"/>
    </source>
</evidence>
<feature type="region of interest" description="Disordered" evidence="12">
    <location>
        <begin position="449"/>
        <end position="478"/>
    </location>
</feature>
<dbReference type="GO" id="GO:0051301">
    <property type="term" value="P:cell division"/>
    <property type="evidence" value="ECO:0007669"/>
    <property type="project" value="UniProtKB-KW"/>
</dbReference>
<keyword evidence="15" id="KW-1185">Reference proteome</keyword>
<dbReference type="InterPro" id="IPR036277">
    <property type="entry name" value="SMC_hinge_sf"/>
</dbReference>
<evidence type="ECO:0000256" key="6">
    <source>
        <dbReference type="ARBA" id="ARBA00022776"/>
    </source>
</evidence>
<dbReference type="STRING" id="1884261.A0A5C3QVH0"/>
<evidence type="ECO:0000256" key="12">
    <source>
        <dbReference type="SAM" id="MobiDB-lite"/>
    </source>
</evidence>
<dbReference type="EMBL" id="ML178818">
    <property type="protein sequence ID" value="TFL04790.1"/>
    <property type="molecule type" value="Genomic_DNA"/>
</dbReference>
<feature type="coiled-coil region" evidence="11">
    <location>
        <begin position="736"/>
        <end position="791"/>
    </location>
</feature>
<dbReference type="GO" id="GO:0005524">
    <property type="term" value="F:ATP binding"/>
    <property type="evidence" value="ECO:0007669"/>
    <property type="project" value="InterPro"/>
</dbReference>
<comment type="similarity">
    <text evidence="3">Belongs to the SMC family. SMC1 subfamily.</text>
</comment>
<evidence type="ECO:0000256" key="11">
    <source>
        <dbReference type="SAM" id="Coils"/>
    </source>
</evidence>
<dbReference type="Gene3D" id="1.20.1060.20">
    <property type="match status" value="1"/>
</dbReference>
<evidence type="ECO:0000256" key="9">
    <source>
        <dbReference type="ARBA" id="ARBA00023306"/>
    </source>
</evidence>
<feature type="region of interest" description="Disordered" evidence="12">
    <location>
        <begin position="282"/>
        <end position="339"/>
    </location>
</feature>
<dbReference type="SUPFAM" id="SSF57997">
    <property type="entry name" value="Tropomyosin"/>
    <property type="match status" value="1"/>
</dbReference>
<dbReference type="InterPro" id="IPR027417">
    <property type="entry name" value="P-loop_NTPase"/>
</dbReference>
<evidence type="ECO:0000256" key="8">
    <source>
        <dbReference type="ARBA" id="ARBA00023242"/>
    </source>
</evidence>